<protein>
    <submittedName>
        <fullName evidence="1">Uncharacterized protein</fullName>
    </submittedName>
</protein>
<evidence type="ECO:0000313" key="1">
    <source>
        <dbReference type="EMBL" id="KAJ8892652.1"/>
    </source>
</evidence>
<keyword evidence="2" id="KW-1185">Reference proteome</keyword>
<gene>
    <name evidence="1" type="ORF">PR048_005233</name>
</gene>
<dbReference type="Proteomes" id="UP001159363">
    <property type="component" value="Chromosome 2"/>
</dbReference>
<dbReference type="EMBL" id="JARBHB010000002">
    <property type="protein sequence ID" value="KAJ8892652.1"/>
    <property type="molecule type" value="Genomic_DNA"/>
</dbReference>
<comment type="caution">
    <text evidence="1">The sequence shown here is derived from an EMBL/GenBank/DDBJ whole genome shotgun (WGS) entry which is preliminary data.</text>
</comment>
<name>A0ABQ9I7M1_9NEOP</name>
<accession>A0ABQ9I7M1</accession>
<evidence type="ECO:0000313" key="2">
    <source>
        <dbReference type="Proteomes" id="UP001159363"/>
    </source>
</evidence>
<reference evidence="1 2" key="1">
    <citation type="submission" date="2023-02" db="EMBL/GenBank/DDBJ databases">
        <title>LHISI_Scaffold_Assembly.</title>
        <authorList>
            <person name="Stuart O.P."/>
            <person name="Cleave R."/>
            <person name="Magrath M.J.L."/>
            <person name="Mikheyev A.S."/>
        </authorList>
    </citation>
    <scope>NUCLEOTIDE SEQUENCE [LARGE SCALE GENOMIC DNA]</scope>
    <source>
        <strain evidence="1">Daus_M_001</strain>
        <tissue evidence="1">Leg muscle</tissue>
    </source>
</reference>
<organism evidence="1 2">
    <name type="scientific">Dryococelus australis</name>
    <dbReference type="NCBI Taxonomy" id="614101"/>
    <lineage>
        <taxon>Eukaryota</taxon>
        <taxon>Metazoa</taxon>
        <taxon>Ecdysozoa</taxon>
        <taxon>Arthropoda</taxon>
        <taxon>Hexapoda</taxon>
        <taxon>Insecta</taxon>
        <taxon>Pterygota</taxon>
        <taxon>Neoptera</taxon>
        <taxon>Polyneoptera</taxon>
        <taxon>Phasmatodea</taxon>
        <taxon>Verophasmatodea</taxon>
        <taxon>Anareolatae</taxon>
        <taxon>Phasmatidae</taxon>
        <taxon>Eurycanthinae</taxon>
        <taxon>Dryococelus</taxon>
    </lineage>
</organism>
<sequence>MSKAISVRECILATLRFLATGDSYNNLQCVFRIPPCTIGRIATEVTKTILDCHRECYLKIRKDTVSLI</sequence>
<proteinExistence type="predicted"/>